<comment type="similarity">
    <text evidence="6">Belongs to the Mrp/NBP35 ATP-binding proteins family.</text>
</comment>
<dbReference type="EMBL" id="JAKIKT010000003">
    <property type="protein sequence ID" value="MCL2914209.1"/>
    <property type="molecule type" value="Genomic_DNA"/>
</dbReference>
<dbReference type="SUPFAM" id="SSF52540">
    <property type="entry name" value="P-loop containing nucleoside triphosphate hydrolases"/>
    <property type="match status" value="1"/>
</dbReference>
<organism evidence="8 9">
    <name type="scientific">Shewanella corallii</name>
    <dbReference type="NCBI Taxonomy" id="560080"/>
    <lineage>
        <taxon>Bacteria</taxon>
        <taxon>Pseudomonadati</taxon>
        <taxon>Pseudomonadota</taxon>
        <taxon>Gammaproteobacteria</taxon>
        <taxon>Alteromonadales</taxon>
        <taxon>Shewanellaceae</taxon>
        <taxon>Shewanella</taxon>
    </lineage>
</organism>
<keyword evidence="1 6" id="KW-0479">Metal-binding</keyword>
<dbReference type="Pfam" id="PF10609">
    <property type="entry name" value="ParA"/>
    <property type="match status" value="1"/>
</dbReference>
<dbReference type="HAMAP" id="MF_02040">
    <property type="entry name" value="Mrp_NBP35"/>
    <property type="match status" value="1"/>
</dbReference>
<dbReference type="InterPro" id="IPR034904">
    <property type="entry name" value="FSCA_dom_sf"/>
</dbReference>
<dbReference type="InterPro" id="IPR027417">
    <property type="entry name" value="P-loop_NTPase"/>
</dbReference>
<evidence type="ECO:0000256" key="6">
    <source>
        <dbReference type="HAMAP-Rule" id="MF_02040"/>
    </source>
</evidence>
<evidence type="ECO:0000313" key="9">
    <source>
        <dbReference type="Proteomes" id="UP001202831"/>
    </source>
</evidence>
<reference evidence="8 9" key="1">
    <citation type="submission" date="2022-01" db="EMBL/GenBank/DDBJ databases">
        <title>Whole genome-based taxonomy of the Shewanellaceae.</title>
        <authorList>
            <person name="Martin-Rodriguez A.J."/>
        </authorList>
    </citation>
    <scope>NUCLEOTIDE SEQUENCE [LARGE SCALE GENOMIC DNA]</scope>
    <source>
        <strain evidence="8 9">DSM 21332</strain>
    </source>
</reference>
<dbReference type="PANTHER" id="PTHR42961:SF2">
    <property type="entry name" value="IRON-SULFUR PROTEIN NUBPL"/>
    <property type="match status" value="1"/>
</dbReference>
<feature type="domain" description="MIP18 family-like" evidence="7">
    <location>
        <begin position="21"/>
        <end position="89"/>
    </location>
</feature>
<dbReference type="InterPro" id="IPR044304">
    <property type="entry name" value="NUBPL-like"/>
</dbReference>
<dbReference type="PANTHER" id="PTHR42961">
    <property type="entry name" value="IRON-SULFUR PROTEIN NUBPL"/>
    <property type="match status" value="1"/>
</dbReference>
<keyword evidence="6" id="KW-0378">Hydrolase</keyword>
<accession>A0ABT0N714</accession>
<sequence length="374" mass="39782">MSSALQEQAVDFQLEPALLSSVLSILDAYIDPYLGKGLISANCVRKLALDGKRLQMTLVYSYPCQTQYRDTVMAVTNQLAKLDAIDEVECEIDFQPAQTSSVNVAPIPNVKQVVAVASGKGGVGKSTTAVNLALAMAQEGARVGILDADIYGPSIPLMLGLTDFRPVSHDGKTMTAAEAYGVAAQSIGFMLTDDQAAVWRGPMAAGALAQLLNETSWPELDYLFIDMPPGTGDIQLTLSQKVPVSGAVVVTTPQDIALADAKKGITMFNKVNIPVLGIVENMSFHICSECGHKDHPFGTHGGSKIAERYNVPLLGALPLQLDLRESMDKGAPLAVAEPDSEVAGIYREIARKVGAQLALQHSQSQVSISVEDDE</sequence>
<comment type="subunit">
    <text evidence="6">Homodimer.</text>
</comment>
<dbReference type="NCBIfam" id="NF008669">
    <property type="entry name" value="PRK11670.1"/>
    <property type="match status" value="1"/>
</dbReference>
<comment type="caution">
    <text evidence="8">The sequence shown here is derived from an EMBL/GenBank/DDBJ whole genome shotgun (WGS) entry which is preliminary data.</text>
</comment>
<evidence type="ECO:0000256" key="1">
    <source>
        <dbReference type="ARBA" id="ARBA00022723"/>
    </source>
</evidence>
<evidence type="ECO:0000313" key="8">
    <source>
        <dbReference type="EMBL" id="MCL2914209.1"/>
    </source>
</evidence>
<dbReference type="InterPro" id="IPR019591">
    <property type="entry name" value="Mrp/NBP35_ATP-bd"/>
</dbReference>
<protein>
    <recommendedName>
        <fullName evidence="6">Iron-sulfur cluster carrier protein</fullName>
    </recommendedName>
</protein>
<gene>
    <name evidence="8" type="primary">apbC</name>
    <name evidence="8" type="ORF">L2725_10565</name>
</gene>
<dbReference type="Proteomes" id="UP001202831">
    <property type="component" value="Unassembled WGS sequence"/>
</dbReference>
<evidence type="ECO:0000256" key="4">
    <source>
        <dbReference type="ARBA" id="ARBA00023004"/>
    </source>
</evidence>
<name>A0ABT0N714_9GAMM</name>
<dbReference type="RefSeq" id="WP_249248928.1">
    <property type="nucleotide sequence ID" value="NZ_JAKIKT010000003.1"/>
</dbReference>
<keyword evidence="3 6" id="KW-0067">ATP-binding</keyword>
<keyword evidence="5 6" id="KW-0411">Iron-sulfur</keyword>
<dbReference type="SUPFAM" id="SSF117916">
    <property type="entry name" value="Fe-S cluster assembly (FSCA) domain-like"/>
    <property type="match status" value="1"/>
</dbReference>
<evidence type="ECO:0000259" key="7">
    <source>
        <dbReference type="Pfam" id="PF01883"/>
    </source>
</evidence>
<keyword evidence="2 6" id="KW-0547">Nucleotide-binding</keyword>
<dbReference type="Gene3D" id="3.40.50.300">
    <property type="entry name" value="P-loop containing nucleotide triphosphate hydrolases"/>
    <property type="match status" value="1"/>
</dbReference>
<keyword evidence="4 6" id="KW-0408">Iron</keyword>
<feature type="binding site" evidence="6">
    <location>
        <begin position="119"/>
        <end position="126"/>
    </location>
    <ligand>
        <name>ATP</name>
        <dbReference type="ChEBI" id="CHEBI:30616"/>
    </ligand>
</feature>
<evidence type="ECO:0000256" key="3">
    <source>
        <dbReference type="ARBA" id="ARBA00022840"/>
    </source>
</evidence>
<dbReference type="Gene3D" id="3.30.300.130">
    <property type="entry name" value="Fe-S cluster assembly (FSCA)"/>
    <property type="match status" value="1"/>
</dbReference>
<keyword evidence="9" id="KW-1185">Reference proteome</keyword>
<dbReference type="InterPro" id="IPR033756">
    <property type="entry name" value="YlxH/NBP35"/>
</dbReference>
<evidence type="ECO:0000256" key="5">
    <source>
        <dbReference type="ARBA" id="ARBA00023014"/>
    </source>
</evidence>
<comment type="function">
    <text evidence="6">Binds and transfers iron-sulfur (Fe-S) clusters to target apoproteins. Can hydrolyze ATP.</text>
</comment>
<dbReference type="InterPro" id="IPR002744">
    <property type="entry name" value="MIP18-like"/>
</dbReference>
<proteinExistence type="inferred from homology"/>
<dbReference type="Pfam" id="PF01883">
    <property type="entry name" value="FeS_assembly_P"/>
    <property type="match status" value="1"/>
</dbReference>
<evidence type="ECO:0000256" key="2">
    <source>
        <dbReference type="ARBA" id="ARBA00022741"/>
    </source>
</evidence>
<dbReference type="CDD" id="cd02037">
    <property type="entry name" value="Mrp_NBP35"/>
    <property type="match status" value="1"/>
</dbReference>